<dbReference type="Proteomes" id="UP000186218">
    <property type="component" value="Unassembled WGS sequence"/>
</dbReference>
<keyword evidence="11" id="KW-1185">Reference proteome</keyword>
<dbReference type="GO" id="GO:0018580">
    <property type="term" value="F:nitronate monooxygenase activity"/>
    <property type="evidence" value="ECO:0007669"/>
    <property type="project" value="InterPro"/>
</dbReference>
<dbReference type="RefSeq" id="WP_076479393.1">
    <property type="nucleotide sequence ID" value="NZ_FTNT01000005.1"/>
</dbReference>
<dbReference type="PANTHER" id="PTHR42747">
    <property type="entry name" value="NITRONATE MONOOXYGENASE-RELATED"/>
    <property type="match status" value="1"/>
</dbReference>
<accession>A0A1N7FGE5</accession>
<dbReference type="InterPro" id="IPR004136">
    <property type="entry name" value="NMO"/>
</dbReference>
<dbReference type="EMBL" id="FTNT01000005">
    <property type="protein sequence ID" value="SIR99373.1"/>
    <property type="molecule type" value="Genomic_DNA"/>
</dbReference>
<dbReference type="STRING" id="1344003.SAMN05445060_2042"/>
<dbReference type="GO" id="GO:0009636">
    <property type="term" value="P:response to toxic substance"/>
    <property type="evidence" value="ECO:0007669"/>
    <property type="project" value="UniProtKB-KW"/>
</dbReference>
<keyword evidence="6" id="KW-0560">Oxidoreductase</keyword>
<evidence type="ECO:0000256" key="6">
    <source>
        <dbReference type="ARBA" id="ARBA00023002"/>
    </source>
</evidence>
<gene>
    <name evidence="10" type="ORF">SAMN05445060_2042</name>
</gene>
<dbReference type="PANTHER" id="PTHR42747:SF3">
    <property type="entry name" value="NITRONATE MONOOXYGENASE-RELATED"/>
    <property type="match status" value="1"/>
</dbReference>
<dbReference type="CDD" id="cd04730">
    <property type="entry name" value="NPD_like"/>
    <property type="match status" value="1"/>
</dbReference>
<reference evidence="10 11" key="1">
    <citation type="submission" date="2017-01" db="EMBL/GenBank/DDBJ databases">
        <authorList>
            <person name="Mah S.A."/>
            <person name="Swanson W.J."/>
            <person name="Moy G.W."/>
            <person name="Vacquier V.D."/>
        </authorList>
    </citation>
    <scope>NUCLEOTIDE SEQUENCE [LARGE SCALE GENOMIC DNA]</scope>
    <source>
        <strain evidence="10 11">CPCC 203464</strain>
    </source>
</reference>
<evidence type="ECO:0000256" key="8">
    <source>
        <dbReference type="ARBA" id="ARBA00031155"/>
    </source>
</evidence>
<keyword evidence="5" id="KW-0288">FMN</keyword>
<dbReference type="OrthoDB" id="9778912at2"/>
<evidence type="ECO:0000256" key="3">
    <source>
        <dbReference type="ARBA" id="ARBA00022575"/>
    </source>
</evidence>
<dbReference type="Pfam" id="PF03060">
    <property type="entry name" value="NMO"/>
    <property type="match status" value="1"/>
</dbReference>
<evidence type="ECO:0000256" key="9">
    <source>
        <dbReference type="ARBA" id="ARBA00049401"/>
    </source>
</evidence>
<comment type="catalytic activity">
    <reaction evidence="9">
        <text>3 propionate 3-nitronate + 3 O2 + H2O = 3 3-oxopropanoate + 2 nitrate + nitrite + H2O2 + 3 H(+)</text>
        <dbReference type="Rhea" id="RHEA:57332"/>
        <dbReference type="ChEBI" id="CHEBI:15377"/>
        <dbReference type="ChEBI" id="CHEBI:15378"/>
        <dbReference type="ChEBI" id="CHEBI:15379"/>
        <dbReference type="ChEBI" id="CHEBI:16240"/>
        <dbReference type="ChEBI" id="CHEBI:16301"/>
        <dbReference type="ChEBI" id="CHEBI:17632"/>
        <dbReference type="ChEBI" id="CHEBI:33190"/>
        <dbReference type="ChEBI" id="CHEBI:136067"/>
    </reaction>
</comment>
<sequence>MTFTLDELSIPILGAPMAGGPSTVELVAAVSGVGGLGMLPTAYASPEETARRIGAVRELGCVRFGVNIFVVGEHAVGREALERYRDTLVSAAPDDVTIPPVPDFGSDDERQDHYAAKVRVAADAQVPLVTFTFGLPSESDVAVLHDRDVAIGVTVTTADDARRAVDRGADLLVVQGPDAGGHRSTFRPDEQPPTQPLPELLAEITGSLSTPAVAAGGVAGGTDVARLLDAGARAVSVGTLLLRTPEAGTKALHRTAMMDPAFTTTAVTWAYSGRPARGIANRFMTDFADVTPAAYPEVNTLTGPIRAAAERAEDPQSLNMWAGTGFRAATDRPAGEVVTELWSRAEPLLTRSRS</sequence>
<evidence type="ECO:0000313" key="10">
    <source>
        <dbReference type="EMBL" id="SIR99373.1"/>
    </source>
</evidence>
<dbReference type="SUPFAM" id="SSF51412">
    <property type="entry name" value="Inosine monophosphate dehydrogenase (IMPDH)"/>
    <property type="match status" value="1"/>
</dbReference>
<evidence type="ECO:0000256" key="4">
    <source>
        <dbReference type="ARBA" id="ARBA00022630"/>
    </source>
</evidence>
<name>A0A1N7FGE5_9NOCA</name>
<protein>
    <recommendedName>
        <fullName evidence="8">Propionate 3-nitronate monooxygenase</fullName>
    </recommendedName>
</protein>
<keyword evidence="7" id="KW-0503">Monooxygenase</keyword>
<evidence type="ECO:0000256" key="2">
    <source>
        <dbReference type="ARBA" id="ARBA00009881"/>
    </source>
</evidence>
<evidence type="ECO:0000256" key="5">
    <source>
        <dbReference type="ARBA" id="ARBA00022643"/>
    </source>
</evidence>
<evidence type="ECO:0000313" key="11">
    <source>
        <dbReference type="Proteomes" id="UP000186218"/>
    </source>
</evidence>
<dbReference type="Gene3D" id="3.20.20.70">
    <property type="entry name" value="Aldolase class I"/>
    <property type="match status" value="1"/>
</dbReference>
<comment type="similarity">
    <text evidence="2">Belongs to the nitronate monooxygenase family. NMO class I subfamily.</text>
</comment>
<comment type="cofactor">
    <cofactor evidence="1">
        <name>FMN</name>
        <dbReference type="ChEBI" id="CHEBI:58210"/>
    </cofactor>
</comment>
<evidence type="ECO:0000256" key="1">
    <source>
        <dbReference type="ARBA" id="ARBA00001917"/>
    </source>
</evidence>
<keyword evidence="3" id="KW-0216">Detoxification</keyword>
<organism evidence="10 11">
    <name type="scientific">Williamsia sterculiae</name>
    <dbReference type="NCBI Taxonomy" id="1344003"/>
    <lineage>
        <taxon>Bacteria</taxon>
        <taxon>Bacillati</taxon>
        <taxon>Actinomycetota</taxon>
        <taxon>Actinomycetes</taxon>
        <taxon>Mycobacteriales</taxon>
        <taxon>Nocardiaceae</taxon>
        <taxon>Williamsia</taxon>
    </lineage>
</organism>
<dbReference type="AlphaFoldDB" id="A0A1N7FGE5"/>
<keyword evidence="4" id="KW-0285">Flavoprotein</keyword>
<proteinExistence type="inferred from homology"/>
<dbReference type="InterPro" id="IPR013785">
    <property type="entry name" value="Aldolase_TIM"/>
</dbReference>
<evidence type="ECO:0000256" key="7">
    <source>
        <dbReference type="ARBA" id="ARBA00023033"/>
    </source>
</evidence>